<dbReference type="InterPro" id="IPR043142">
    <property type="entry name" value="PapC-like_C_sf"/>
</dbReference>
<keyword evidence="3" id="KW-0813">Transport</keyword>
<dbReference type="GO" id="GO:0009279">
    <property type="term" value="C:cell outer membrane"/>
    <property type="evidence" value="ECO:0007669"/>
    <property type="project" value="UniProtKB-SubCell"/>
</dbReference>
<evidence type="ECO:0000256" key="6">
    <source>
        <dbReference type="ARBA" id="ARBA00022729"/>
    </source>
</evidence>
<evidence type="ECO:0000256" key="4">
    <source>
        <dbReference type="ARBA" id="ARBA00022452"/>
    </source>
</evidence>
<dbReference type="GO" id="GO:0009297">
    <property type="term" value="P:pilus assembly"/>
    <property type="evidence" value="ECO:0007669"/>
    <property type="project" value="InterPro"/>
</dbReference>
<evidence type="ECO:0000256" key="7">
    <source>
        <dbReference type="ARBA" id="ARBA00023136"/>
    </source>
</evidence>
<reference evidence="11" key="1">
    <citation type="submission" date="2019-04" db="EMBL/GenBank/DDBJ databases">
        <title>Genome sequence of Pseudomonas putida 1290, an auxin catabolizing strain.</title>
        <authorList>
            <person name="Laird T.S."/>
            <person name="Leveau J.H.J."/>
        </authorList>
    </citation>
    <scope>NUCLEOTIDE SEQUENCE [LARGE SCALE GENOMIC DNA]</scope>
    <source>
        <strain evidence="11">1290</strain>
    </source>
</reference>
<evidence type="ECO:0000256" key="1">
    <source>
        <dbReference type="ARBA" id="ARBA00004571"/>
    </source>
</evidence>
<dbReference type="PANTHER" id="PTHR30451">
    <property type="entry name" value="OUTER MEMBRANE USHER PROTEIN"/>
    <property type="match status" value="1"/>
</dbReference>
<dbReference type="Pfam" id="PF13954">
    <property type="entry name" value="PapC_N"/>
    <property type="match status" value="1"/>
</dbReference>
<organism evidence="10 11">
    <name type="scientific">Pseudomonas putida</name>
    <name type="common">Arthrobacter siderocapsulatus</name>
    <dbReference type="NCBI Taxonomy" id="303"/>
    <lineage>
        <taxon>Bacteria</taxon>
        <taxon>Pseudomonadati</taxon>
        <taxon>Pseudomonadota</taxon>
        <taxon>Gammaproteobacteria</taxon>
        <taxon>Pseudomonadales</taxon>
        <taxon>Pseudomonadaceae</taxon>
        <taxon>Pseudomonas</taxon>
    </lineage>
</organism>
<evidence type="ECO:0000256" key="8">
    <source>
        <dbReference type="ARBA" id="ARBA00023237"/>
    </source>
</evidence>
<dbReference type="Gene3D" id="2.60.40.2610">
    <property type="entry name" value="Outer membrane usher protein FimD, plug domain"/>
    <property type="match status" value="1"/>
</dbReference>
<keyword evidence="5" id="KW-0812">Transmembrane</keyword>
<keyword evidence="7" id="KW-0472">Membrane</keyword>
<dbReference type="Gene3D" id="2.60.40.3110">
    <property type="match status" value="1"/>
</dbReference>
<protein>
    <submittedName>
        <fullName evidence="10">Outer membrane usher protein</fullName>
    </submittedName>
</protein>
<dbReference type="InterPro" id="IPR025885">
    <property type="entry name" value="PapC_N"/>
</dbReference>
<dbReference type="InterPro" id="IPR042186">
    <property type="entry name" value="FimD_plug_dom"/>
</dbReference>
<dbReference type="GO" id="GO:0015473">
    <property type="term" value="F:fimbrial usher porin activity"/>
    <property type="evidence" value="ECO:0007669"/>
    <property type="project" value="InterPro"/>
</dbReference>
<gene>
    <name evidence="10" type="ORF">E6B08_24435</name>
</gene>
<comment type="subcellular location">
    <subcellularLocation>
        <location evidence="1">Cell outer membrane</location>
        <topology evidence="1">Multi-pass membrane protein</topology>
    </subcellularLocation>
</comment>
<keyword evidence="6" id="KW-0732">Signal</keyword>
<dbReference type="SUPFAM" id="SSF141729">
    <property type="entry name" value="FimD N-terminal domain-like"/>
    <property type="match status" value="1"/>
</dbReference>
<comment type="similarity">
    <text evidence="2">Belongs to the fimbrial export usher family.</text>
</comment>
<evidence type="ECO:0000256" key="3">
    <source>
        <dbReference type="ARBA" id="ARBA00022448"/>
    </source>
</evidence>
<evidence type="ECO:0000313" key="11">
    <source>
        <dbReference type="Proteomes" id="UP000298551"/>
    </source>
</evidence>
<evidence type="ECO:0000313" key="10">
    <source>
        <dbReference type="EMBL" id="QCI14298.1"/>
    </source>
</evidence>
<dbReference type="InterPro" id="IPR000015">
    <property type="entry name" value="Fimb_usher"/>
</dbReference>
<sequence length="795" mass="85675">MWGRWRLICLGYACVAGLNPGQARSAEAVFDLQTLRARGVDPAVAAYLGQSPRFIPGLQRVKLRVNDRSLGTVEVRFSEAGRLCFDRSLLEAAQLQVPADQSSDPGTDCHRFALEHPQTQVSLDPQNAVVDLRVPASGLMPLHAGKPLLEYDTGGVAGILNYDLSWANHRFKRGAEDAWAARTELGMNAGGWALRTNQIFSQFGGRQRRTLLDAYAQRGLADQGLVLQLGQINLGNPVLSGLAVTGGQVFPEQALAGQWQRRLVEGIAQTQARLEVRQAGRLVHTAWVAAGPFAVELPAQVDAHAPLQVTIIEASGERRERRLSAAPAAAADSPTGFTFGLGTLRGVRQSPAVLSGGWNGALAEGLSASLGGLSSSGYQALGWGLGMQPWVDAQASATVRHSLVSHSARVGAQGQLQLSQRLAPNWQVTLGYLRQGQGYREFHDTLPGAYRVRRVFERDQYSLGGSWQHAVIGGLNLSVSRSRLIDGERSGRLGLAWSKQLTQFSVNAGMDWGMGAAGDRARAMHLGVSVPLGGSRRLRTTFRNAGNLQRVGVTFHERLNDRVAYDLGLERHSGEDLLQSRIGLSLMSRYNQVRLDHVDTGRGRRSLTAQVRGGAVVHDAGLTLSAYPVQDTFALLSIGELAGVKVNTPSGPVWTDGNGRGVVARVEPFGSSQVQVHAPSLPRNVELGNALATVQAQRAAVSQVVFEAYERRRLLLHGAFAGQPLPTGAAVSDEVDGFITVVQRGGLIFLHDFRPGRRLRVESPELGTCVLEFQPADPSDPTLYYETLPAICRAV</sequence>
<evidence type="ECO:0000259" key="9">
    <source>
        <dbReference type="Pfam" id="PF13954"/>
    </source>
</evidence>
<dbReference type="PANTHER" id="PTHR30451:SF8">
    <property type="entry name" value="FIMBRIAL USHER PROTEIN"/>
    <property type="match status" value="1"/>
</dbReference>
<dbReference type="Pfam" id="PF00577">
    <property type="entry name" value="Usher"/>
    <property type="match status" value="1"/>
</dbReference>
<proteinExistence type="inferred from homology"/>
<keyword evidence="8" id="KW-0998">Cell outer membrane</keyword>
<dbReference type="OrthoDB" id="6465993at2"/>
<dbReference type="Gene3D" id="2.60.40.2070">
    <property type="match status" value="1"/>
</dbReference>
<evidence type="ECO:0000256" key="5">
    <source>
        <dbReference type="ARBA" id="ARBA00022692"/>
    </source>
</evidence>
<name>A0A4D6XIS0_PSEPU</name>
<evidence type="ECO:0000256" key="2">
    <source>
        <dbReference type="ARBA" id="ARBA00008064"/>
    </source>
</evidence>
<feature type="domain" description="PapC N-terminal" evidence="9">
    <location>
        <begin position="30"/>
        <end position="165"/>
    </location>
</feature>
<keyword evidence="4" id="KW-1134">Transmembrane beta strand</keyword>
<dbReference type="Proteomes" id="UP000298551">
    <property type="component" value="Chromosome"/>
</dbReference>
<dbReference type="AlphaFoldDB" id="A0A4D6XIS0"/>
<dbReference type="Gene3D" id="3.10.20.410">
    <property type="match status" value="1"/>
</dbReference>
<dbReference type="InterPro" id="IPR037224">
    <property type="entry name" value="PapC_N_sf"/>
</dbReference>
<dbReference type="EMBL" id="CP039371">
    <property type="protein sequence ID" value="QCI14298.1"/>
    <property type="molecule type" value="Genomic_DNA"/>
</dbReference>
<accession>A0A4D6XIS0</accession>